<dbReference type="AlphaFoldDB" id="A0A9D4UH83"/>
<keyword evidence="2" id="KW-1185">Reference proteome</keyword>
<evidence type="ECO:0000313" key="2">
    <source>
        <dbReference type="Proteomes" id="UP000886520"/>
    </source>
</evidence>
<sequence>MKVLPPPLQPQKITPHCPLPLSLAIDSWDPWRFYVFRTEMLVPGNSLDKWYFEVFDSKTGRWIEVAKTTVRSKSGLLSGDFFFIEDGDPQKVVAYHAAQNAWSMMQVPWKSSIYDDPCLKYGGRLFRARFEHVEGEHRAAFVVWELRFSVLSESAPTWVQVSRTPDHLKAQLALMQPIGALLHTEGPLFLTRMWNDVGFLSPLVYDVSNNSWYLQVLPLEGWDCEFLFVHRPRLSMSLP</sequence>
<organism evidence="1 2">
    <name type="scientific">Adiantum capillus-veneris</name>
    <name type="common">Maidenhair fern</name>
    <dbReference type="NCBI Taxonomy" id="13818"/>
    <lineage>
        <taxon>Eukaryota</taxon>
        <taxon>Viridiplantae</taxon>
        <taxon>Streptophyta</taxon>
        <taxon>Embryophyta</taxon>
        <taxon>Tracheophyta</taxon>
        <taxon>Polypodiopsida</taxon>
        <taxon>Polypodiidae</taxon>
        <taxon>Polypodiales</taxon>
        <taxon>Pteridineae</taxon>
        <taxon>Pteridaceae</taxon>
        <taxon>Vittarioideae</taxon>
        <taxon>Adiantum</taxon>
    </lineage>
</organism>
<dbReference type="Proteomes" id="UP000886520">
    <property type="component" value="Chromosome 17"/>
</dbReference>
<proteinExistence type="predicted"/>
<protein>
    <submittedName>
        <fullName evidence="1">Uncharacterized protein</fullName>
    </submittedName>
</protein>
<dbReference type="InterPro" id="IPR050796">
    <property type="entry name" value="SCF_F-box_component"/>
</dbReference>
<dbReference type="PANTHER" id="PTHR31672">
    <property type="entry name" value="BNACNNG10540D PROTEIN"/>
    <property type="match status" value="1"/>
</dbReference>
<reference evidence="1" key="1">
    <citation type="submission" date="2021-01" db="EMBL/GenBank/DDBJ databases">
        <title>Adiantum capillus-veneris genome.</title>
        <authorList>
            <person name="Fang Y."/>
            <person name="Liao Q."/>
        </authorList>
    </citation>
    <scope>NUCLEOTIDE SEQUENCE</scope>
    <source>
        <strain evidence="1">H3</strain>
        <tissue evidence="1">Leaf</tissue>
    </source>
</reference>
<comment type="caution">
    <text evidence="1">The sequence shown here is derived from an EMBL/GenBank/DDBJ whole genome shotgun (WGS) entry which is preliminary data.</text>
</comment>
<dbReference type="EMBL" id="JABFUD020000017">
    <property type="protein sequence ID" value="KAI5067622.1"/>
    <property type="molecule type" value="Genomic_DNA"/>
</dbReference>
<accession>A0A9D4UH83</accession>
<evidence type="ECO:0000313" key="1">
    <source>
        <dbReference type="EMBL" id="KAI5067622.1"/>
    </source>
</evidence>
<name>A0A9D4UH83_ADICA</name>
<gene>
    <name evidence="1" type="ORF">GOP47_0018150</name>
</gene>